<gene>
    <name evidence="2" type="ORF">P691DRAFT_806062</name>
</gene>
<dbReference type="InterPro" id="IPR016181">
    <property type="entry name" value="Acyl_CoA_acyltransferase"/>
</dbReference>
<dbReference type="GO" id="GO:1990189">
    <property type="term" value="F:protein N-terminal-serine acetyltransferase activity"/>
    <property type="evidence" value="ECO:0007669"/>
    <property type="project" value="TreeGrafter"/>
</dbReference>
<evidence type="ECO:0000259" key="1">
    <source>
        <dbReference type="PROSITE" id="PS51186"/>
    </source>
</evidence>
<proteinExistence type="predicted"/>
<keyword evidence="3" id="KW-1185">Reference proteome</keyword>
<sequence>MPQHEIIIESFSGHVRLIPPDPALDEMVALYRSHPETLKYLRVLPGKITTEEVRARRERRAEDSTNVDFYAFTVRPDGSLDEFIGITGILKIDRDQNSCEVGILVAPEKHEAGNGTEILYCVMKWLFEEQKIHRATYETAADNIPMQKWLEKTGIRLEAERKEAWRGFTSGEYEDVKGYAVLEWEWRERVKANLEARIRARWGL</sequence>
<dbReference type="SUPFAM" id="SSF55729">
    <property type="entry name" value="Acyl-CoA N-acyltransferases (Nat)"/>
    <property type="match status" value="1"/>
</dbReference>
<dbReference type="GO" id="GO:0008999">
    <property type="term" value="F:protein-N-terminal-alanine acetyltransferase activity"/>
    <property type="evidence" value="ECO:0007669"/>
    <property type="project" value="TreeGrafter"/>
</dbReference>
<evidence type="ECO:0000313" key="3">
    <source>
        <dbReference type="Proteomes" id="UP000807342"/>
    </source>
</evidence>
<protein>
    <submittedName>
        <fullName evidence="2">Acyl-CoA N-acyltransferase</fullName>
    </submittedName>
</protein>
<reference evidence="2" key="1">
    <citation type="submission" date="2020-11" db="EMBL/GenBank/DDBJ databases">
        <authorList>
            <consortium name="DOE Joint Genome Institute"/>
            <person name="Ahrendt S."/>
            <person name="Riley R."/>
            <person name="Andreopoulos W."/>
            <person name="Labutti K."/>
            <person name="Pangilinan J."/>
            <person name="Ruiz-Duenas F.J."/>
            <person name="Barrasa J.M."/>
            <person name="Sanchez-Garcia M."/>
            <person name="Camarero S."/>
            <person name="Miyauchi S."/>
            <person name="Serrano A."/>
            <person name="Linde D."/>
            <person name="Babiker R."/>
            <person name="Drula E."/>
            <person name="Ayuso-Fernandez I."/>
            <person name="Pacheco R."/>
            <person name="Padilla G."/>
            <person name="Ferreira P."/>
            <person name="Barriuso J."/>
            <person name="Kellner H."/>
            <person name="Castanera R."/>
            <person name="Alfaro M."/>
            <person name="Ramirez L."/>
            <person name="Pisabarro A.G."/>
            <person name="Kuo A."/>
            <person name="Tritt A."/>
            <person name="Lipzen A."/>
            <person name="He G."/>
            <person name="Yan M."/>
            <person name="Ng V."/>
            <person name="Cullen D."/>
            <person name="Martin F."/>
            <person name="Rosso M.-N."/>
            <person name="Henrissat B."/>
            <person name="Hibbett D."/>
            <person name="Martinez A.T."/>
            <person name="Grigoriev I.V."/>
        </authorList>
    </citation>
    <scope>NUCLEOTIDE SEQUENCE</scope>
    <source>
        <strain evidence="2">MF-IS2</strain>
    </source>
</reference>
<dbReference type="PROSITE" id="PS51186">
    <property type="entry name" value="GNAT"/>
    <property type="match status" value="1"/>
</dbReference>
<accession>A0A9P5XJE1</accession>
<name>A0A9P5XJE1_9AGAR</name>
<dbReference type="OrthoDB" id="64477at2759"/>
<dbReference type="EMBL" id="MU151077">
    <property type="protein sequence ID" value="KAF9451963.1"/>
    <property type="molecule type" value="Genomic_DNA"/>
</dbReference>
<dbReference type="Gene3D" id="3.40.630.30">
    <property type="match status" value="1"/>
</dbReference>
<dbReference type="AlphaFoldDB" id="A0A9P5XJE1"/>
<dbReference type="PANTHER" id="PTHR43441:SF2">
    <property type="entry name" value="FAMILY ACETYLTRANSFERASE, PUTATIVE (AFU_ORTHOLOGUE AFUA_7G00850)-RELATED"/>
    <property type="match status" value="1"/>
</dbReference>
<dbReference type="GO" id="GO:0005737">
    <property type="term" value="C:cytoplasm"/>
    <property type="evidence" value="ECO:0007669"/>
    <property type="project" value="TreeGrafter"/>
</dbReference>
<dbReference type="InterPro" id="IPR000182">
    <property type="entry name" value="GNAT_dom"/>
</dbReference>
<dbReference type="Pfam" id="PF13302">
    <property type="entry name" value="Acetyltransf_3"/>
    <property type="match status" value="1"/>
</dbReference>
<feature type="domain" description="N-acetyltransferase" evidence="1">
    <location>
        <begin position="13"/>
        <end position="188"/>
    </location>
</feature>
<dbReference type="InterPro" id="IPR051908">
    <property type="entry name" value="Ribosomal_N-acetyltransferase"/>
</dbReference>
<comment type="caution">
    <text evidence="2">The sequence shown here is derived from an EMBL/GenBank/DDBJ whole genome shotgun (WGS) entry which is preliminary data.</text>
</comment>
<dbReference type="PANTHER" id="PTHR43441">
    <property type="entry name" value="RIBOSOMAL-PROTEIN-SERINE ACETYLTRANSFERASE"/>
    <property type="match status" value="1"/>
</dbReference>
<evidence type="ECO:0000313" key="2">
    <source>
        <dbReference type="EMBL" id="KAF9451963.1"/>
    </source>
</evidence>
<organism evidence="2 3">
    <name type="scientific">Macrolepiota fuliginosa MF-IS2</name>
    <dbReference type="NCBI Taxonomy" id="1400762"/>
    <lineage>
        <taxon>Eukaryota</taxon>
        <taxon>Fungi</taxon>
        <taxon>Dikarya</taxon>
        <taxon>Basidiomycota</taxon>
        <taxon>Agaricomycotina</taxon>
        <taxon>Agaricomycetes</taxon>
        <taxon>Agaricomycetidae</taxon>
        <taxon>Agaricales</taxon>
        <taxon>Agaricineae</taxon>
        <taxon>Agaricaceae</taxon>
        <taxon>Macrolepiota</taxon>
    </lineage>
</organism>
<dbReference type="Proteomes" id="UP000807342">
    <property type="component" value="Unassembled WGS sequence"/>
</dbReference>